<dbReference type="Proteomes" id="UP000887563">
    <property type="component" value="Unplaced"/>
</dbReference>
<sequence length="73" mass="8387">MGGVRRKFLLSEVELQGYLCLTENSGKKTVRQKNVGFLQFEESRGANLIVEREILIDRRNWKQKQVSSSSRGS</sequence>
<evidence type="ECO:0000313" key="1">
    <source>
        <dbReference type="Proteomes" id="UP000887563"/>
    </source>
</evidence>
<name>A0A914NPN3_MELIC</name>
<dbReference type="AlphaFoldDB" id="A0A914NPN3"/>
<proteinExistence type="predicted"/>
<accession>A0A914NPN3</accession>
<organism evidence="1 2">
    <name type="scientific">Meloidogyne incognita</name>
    <name type="common">Southern root-knot nematode worm</name>
    <name type="synonym">Oxyuris incognita</name>
    <dbReference type="NCBI Taxonomy" id="6306"/>
    <lineage>
        <taxon>Eukaryota</taxon>
        <taxon>Metazoa</taxon>
        <taxon>Ecdysozoa</taxon>
        <taxon>Nematoda</taxon>
        <taxon>Chromadorea</taxon>
        <taxon>Rhabditida</taxon>
        <taxon>Tylenchina</taxon>
        <taxon>Tylenchomorpha</taxon>
        <taxon>Tylenchoidea</taxon>
        <taxon>Meloidogynidae</taxon>
        <taxon>Meloidogyninae</taxon>
        <taxon>Meloidogyne</taxon>
        <taxon>Meloidogyne incognita group</taxon>
    </lineage>
</organism>
<protein>
    <submittedName>
        <fullName evidence="2">Uncharacterized protein</fullName>
    </submittedName>
</protein>
<dbReference type="WBParaSite" id="Minc3s06428g39808">
    <property type="protein sequence ID" value="Minc3s06428g39808"/>
    <property type="gene ID" value="Minc3s06428g39808"/>
</dbReference>
<keyword evidence="1" id="KW-1185">Reference proteome</keyword>
<evidence type="ECO:0000313" key="2">
    <source>
        <dbReference type="WBParaSite" id="Minc3s06428g39808"/>
    </source>
</evidence>
<reference evidence="2" key="1">
    <citation type="submission" date="2022-11" db="UniProtKB">
        <authorList>
            <consortium name="WormBaseParasite"/>
        </authorList>
    </citation>
    <scope>IDENTIFICATION</scope>
</reference>